<evidence type="ECO:0000313" key="5">
    <source>
        <dbReference type="EMBL" id="OQE11521.1"/>
    </source>
</evidence>
<keyword evidence="2" id="KW-0804">Transcription</keyword>
<dbReference type="Proteomes" id="UP000191518">
    <property type="component" value="Unassembled WGS sequence"/>
</dbReference>
<dbReference type="STRING" id="29845.A0A1V6SBZ8"/>
<dbReference type="EMBL" id="MDYP01000002">
    <property type="protein sequence ID" value="OQE11521.1"/>
    <property type="molecule type" value="Genomic_DNA"/>
</dbReference>
<organism evidence="5 6">
    <name type="scientific">Penicillium vulpinum</name>
    <dbReference type="NCBI Taxonomy" id="29845"/>
    <lineage>
        <taxon>Eukaryota</taxon>
        <taxon>Fungi</taxon>
        <taxon>Dikarya</taxon>
        <taxon>Ascomycota</taxon>
        <taxon>Pezizomycotina</taxon>
        <taxon>Eurotiomycetes</taxon>
        <taxon>Eurotiomycetidae</taxon>
        <taxon>Eurotiales</taxon>
        <taxon>Aspergillaceae</taxon>
        <taxon>Penicillium</taxon>
    </lineage>
</organism>
<protein>
    <submittedName>
        <fullName evidence="5">Uncharacterized protein</fullName>
    </submittedName>
</protein>
<evidence type="ECO:0000256" key="1">
    <source>
        <dbReference type="ARBA" id="ARBA00023015"/>
    </source>
</evidence>
<keyword evidence="3" id="KW-0539">Nucleus</keyword>
<keyword evidence="6" id="KW-1185">Reference proteome</keyword>
<reference evidence="6" key="1">
    <citation type="journal article" date="2017" name="Nat. Microbiol.">
        <title>Global analysis of biosynthetic gene clusters reveals vast potential of secondary metabolite production in Penicillium species.</title>
        <authorList>
            <person name="Nielsen J.C."/>
            <person name="Grijseels S."/>
            <person name="Prigent S."/>
            <person name="Ji B."/>
            <person name="Dainat J."/>
            <person name="Nielsen K.F."/>
            <person name="Frisvad J.C."/>
            <person name="Workman M."/>
            <person name="Nielsen J."/>
        </authorList>
    </citation>
    <scope>NUCLEOTIDE SEQUENCE [LARGE SCALE GENOMIC DNA]</scope>
    <source>
        <strain evidence="6">IBT 29486</strain>
    </source>
</reference>
<accession>A0A1V6SBZ8</accession>
<evidence type="ECO:0000256" key="4">
    <source>
        <dbReference type="SAM" id="MobiDB-lite"/>
    </source>
</evidence>
<proteinExistence type="predicted"/>
<dbReference type="AlphaFoldDB" id="A0A1V6SBZ8"/>
<feature type="region of interest" description="Disordered" evidence="4">
    <location>
        <begin position="116"/>
        <end position="140"/>
    </location>
</feature>
<dbReference type="PANTHER" id="PTHR47840">
    <property type="entry name" value="ZN(II)2CYS6 TRANSCRIPTION FACTOR (EUROFUNG)-RELATED"/>
    <property type="match status" value="1"/>
</dbReference>
<gene>
    <name evidence="5" type="ORF">PENVUL_c002G03077</name>
</gene>
<sequence>MAAMTLLLAHLYSHRCSQVDNFLAAQYLGDRAMIEQAQEDMEELNRLNSDTLSARSAQLLSRLLAIEAKAAEGDFESAQSVIVQGSEIEETQSDDPTNPGKHIYIPYFGVITAGGESHADSMSSQAQTQPTSSTTSIPDSYNNHFRNKISSNKTYNNATALFAPLISGVLSDDPMRQFEYPGAAARMEDDAFQDLDLAFLDNLMRGTGDGEDSTEWAAV</sequence>
<comment type="caution">
    <text evidence="5">The sequence shown here is derived from an EMBL/GenBank/DDBJ whole genome shotgun (WGS) entry which is preliminary data.</text>
</comment>
<evidence type="ECO:0000256" key="3">
    <source>
        <dbReference type="ARBA" id="ARBA00023242"/>
    </source>
</evidence>
<dbReference type="PANTHER" id="PTHR47840:SF1">
    <property type="entry name" value="ZN(II)2CYS6 TRANSCRIPTION FACTOR (EUROFUNG)"/>
    <property type="match status" value="1"/>
</dbReference>
<evidence type="ECO:0000256" key="2">
    <source>
        <dbReference type="ARBA" id="ARBA00023163"/>
    </source>
</evidence>
<feature type="compositionally biased region" description="Low complexity" evidence="4">
    <location>
        <begin position="121"/>
        <end position="136"/>
    </location>
</feature>
<keyword evidence="1" id="KW-0805">Transcription regulation</keyword>
<evidence type="ECO:0000313" key="6">
    <source>
        <dbReference type="Proteomes" id="UP000191518"/>
    </source>
</evidence>
<name>A0A1V6SBZ8_9EURO</name>